<evidence type="ECO:0000259" key="2">
    <source>
        <dbReference type="Pfam" id="PF03551"/>
    </source>
</evidence>
<dbReference type="InterPro" id="IPR036388">
    <property type="entry name" value="WH-like_DNA-bd_sf"/>
</dbReference>
<accession>A0A7M4DFM0</accession>
<dbReference type="AlphaFoldDB" id="A0A7M4DFM0"/>
<dbReference type="Proteomes" id="UP000419743">
    <property type="component" value="Unassembled WGS sequence"/>
</dbReference>
<dbReference type="PANTHER" id="PTHR33169:SF26">
    <property type="entry name" value="CONSERVED PROTEIN"/>
    <property type="match status" value="1"/>
</dbReference>
<dbReference type="SUPFAM" id="SSF46785">
    <property type="entry name" value="Winged helix' DNA-binding domain"/>
    <property type="match status" value="1"/>
</dbReference>
<dbReference type="Gene3D" id="1.10.10.10">
    <property type="entry name" value="Winged helix-like DNA-binding domain superfamily/Winged helix DNA-binding domain"/>
    <property type="match status" value="1"/>
</dbReference>
<dbReference type="InterPro" id="IPR036390">
    <property type="entry name" value="WH_DNA-bd_sf"/>
</dbReference>
<evidence type="ECO:0000313" key="4">
    <source>
        <dbReference type="Proteomes" id="UP000419743"/>
    </source>
</evidence>
<feature type="compositionally biased region" description="Low complexity" evidence="1">
    <location>
        <begin position="194"/>
        <end position="204"/>
    </location>
</feature>
<dbReference type="EMBL" id="CACRYJ010000015">
    <property type="protein sequence ID" value="VZO35713.1"/>
    <property type="molecule type" value="Genomic_DNA"/>
</dbReference>
<feature type="domain" description="Transcription regulator PadR N-terminal" evidence="2">
    <location>
        <begin position="22"/>
        <end position="99"/>
    </location>
</feature>
<organism evidence="3 4">
    <name type="scientific">Occultella aeris</name>
    <dbReference type="NCBI Taxonomy" id="2761496"/>
    <lineage>
        <taxon>Bacteria</taxon>
        <taxon>Bacillati</taxon>
        <taxon>Actinomycetota</taxon>
        <taxon>Actinomycetes</taxon>
        <taxon>Micrococcales</taxon>
        <taxon>Ruaniaceae</taxon>
        <taxon>Occultella</taxon>
    </lineage>
</organism>
<dbReference type="InterPro" id="IPR052509">
    <property type="entry name" value="Metal_resp_DNA-bind_regulator"/>
</dbReference>
<feature type="region of interest" description="Disordered" evidence="1">
    <location>
        <begin position="187"/>
        <end position="231"/>
    </location>
</feature>
<evidence type="ECO:0000313" key="3">
    <source>
        <dbReference type="EMBL" id="VZO35713.1"/>
    </source>
</evidence>
<name>A0A7M4DFM0_9MICO</name>
<keyword evidence="4" id="KW-1185">Reference proteome</keyword>
<dbReference type="InterPro" id="IPR005149">
    <property type="entry name" value="Tscrpt_reg_PadR_N"/>
</dbReference>
<comment type="caution">
    <text evidence="3">The sequence shown here is derived from an EMBL/GenBank/DDBJ whole genome shotgun (WGS) entry which is preliminary data.</text>
</comment>
<sequence length="231" mass="26150">MYQFDTSEVYVASRGEVLELAILGQLRGSPLHGYELRKRLNATLGMFRALSYGSLYPCLRALQTGGWIQPVDTAALPHALAGKRTRIVYELTDSGRDRLGHSLARAEPAAWDDETFDVRFSLFSDTDAETRLRILEGRRMRMVERHEVMRQHAQRSRERRDRYTLALQQHGLDQIEREVRWLEDLIHAERHPDAPTAPTPSDATGPPPTRPGQPGAEPLTTTSTTHSKEQG</sequence>
<dbReference type="PANTHER" id="PTHR33169">
    <property type="entry name" value="PADR-FAMILY TRANSCRIPTIONAL REGULATOR"/>
    <property type="match status" value="1"/>
</dbReference>
<gene>
    <name evidence="3" type="ORF">HALOF300_00911</name>
</gene>
<reference evidence="3 4" key="1">
    <citation type="submission" date="2019-11" db="EMBL/GenBank/DDBJ databases">
        <authorList>
            <person name="Criscuolo A."/>
        </authorList>
    </citation>
    <scope>NUCLEOTIDE SEQUENCE [LARGE SCALE GENOMIC DNA]</scope>
    <source>
        <strain evidence="3">CIP111667</strain>
    </source>
</reference>
<dbReference type="Pfam" id="PF03551">
    <property type="entry name" value="PadR"/>
    <property type="match status" value="1"/>
</dbReference>
<protein>
    <submittedName>
        <fullName evidence="3">Transcriptional regulator PadR-like family protein</fullName>
    </submittedName>
</protein>
<proteinExistence type="predicted"/>
<evidence type="ECO:0000256" key="1">
    <source>
        <dbReference type="SAM" id="MobiDB-lite"/>
    </source>
</evidence>